<comment type="caution">
    <text evidence="1">The sequence shown here is derived from an EMBL/GenBank/DDBJ whole genome shotgun (WGS) entry which is preliminary data.</text>
</comment>
<sequence>MPLQPISTALPSMQMCAAFIATFSSKPRRCTEESEVATRNRLLSEPPRFAPPNGNGSLPGTRFWSLEEDYEFESESSTPMELDDTAKARDNEVDNELDTELGTRITDREFQMTAALSFHSPALQLLWAPRFASRRKRGLQGLRAGRIVFGETYGRGVGRALGVWANCENPYIWLSLWYWIRRQREKLAAYFSQGSQGNI</sequence>
<protein>
    <submittedName>
        <fullName evidence="1">Uncharacterized protein</fullName>
    </submittedName>
</protein>
<dbReference type="Proteomes" id="UP000724584">
    <property type="component" value="Unassembled WGS sequence"/>
</dbReference>
<evidence type="ECO:0000313" key="1">
    <source>
        <dbReference type="EMBL" id="KAH6632348.1"/>
    </source>
</evidence>
<dbReference type="EMBL" id="JAGIZQ010000004">
    <property type="protein sequence ID" value="KAH6632348.1"/>
    <property type="molecule type" value="Genomic_DNA"/>
</dbReference>
<reference evidence="1 2" key="1">
    <citation type="journal article" date="2021" name="Nat. Commun.">
        <title>Genetic determinants of endophytism in the Arabidopsis root mycobiome.</title>
        <authorList>
            <person name="Mesny F."/>
            <person name="Miyauchi S."/>
            <person name="Thiergart T."/>
            <person name="Pickel B."/>
            <person name="Atanasova L."/>
            <person name="Karlsson M."/>
            <person name="Huettel B."/>
            <person name="Barry K.W."/>
            <person name="Haridas S."/>
            <person name="Chen C."/>
            <person name="Bauer D."/>
            <person name="Andreopoulos W."/>
            <person name="Pangilinan J."/>
            <person name="LaButti K."/>
            <person name="Riley R."/>
            <person name="Lipzen A."/>
            <person name="Clum A."/>
            <person name="Drula E."/>
            <person name="Henrissat B."/>
            <person name="Kohler A."/>
            <person name="Grigoriev I.V."/>
            <person name="Martin F.M."/>
            <person name="Hacquard S."/>
        </authorList>
    </citation>
    <scope>NUCLEOTIDE SEQUENCE [LARGE SCALE GENOMIC DNA]</scope>
    <source>
        <strain evidence="1 2">MPI-SDFR-AT-0079</strain>
    </source>
</reference>
<gene>
    <name evidence="1" type="ORF">F5144DRAFT_249444</name>
</gene>
<proteinExistence type="predicted"/>
<keyword evidence="2" id="KW-1185">Reference proteome</keyword>
<name>A0ACB7PA66_9PEZI</name>
<organism evidence="1 2">
    <name type="scientific">Chaetomium tenue</name>
    <dbReference type="NCBI Taxonomy" id="1854479"/>
    <lineage>
        <taxon>Eukaryota</taxon>
        <taxon>Fungi</taxon>
        <taxon>Dikarya</taxon>
        <taxon>Ascomycota</taxon>
        <taxon>Pezizomycotina</taxon>
        <taxon>Sordariomycetes</taxon>
        <taxon>Sordariomycetidae</taxon>
        <taxon>Sordariales</taxon>
        <taxon>Chaetomiaceae</taxon>
        <taxon>Chaetomium</taxon>
    </lineage>
</organism>
<evidence type="ECO:0000313" key="2">
    <source>
        <dbReference type="Proteomes" id="UP000724584"/>
    </source>
</evidence>
<accession>A0ACB7PA66</accession>